<dbReference type="AlphaFoldDB" id="A0A1Q5PY62"/>
<dbReference type="GO" id="GO:0016285">
    <property type="term" value="F:alanyl aminopeptidase activity"/>
    <property type="evidence" value="ECO:0007669"/>
    <property type="project" value="UniProtKB-EC"/>
</dbReference>
<dbReference type="PANTHER" id="PTHR11533">
    <property type="entry name" value="PROTEASE M1 ZINC METALLOPROTEASE"/>
    <property type="match status" value="1"/>
</dbReference>
<dbReference type="GO" id="GO:0005615">
    <property type="term" value="C:extracellular space"/>
    <property type="evidence" value="ECO:0007669"/>
    <property type="project" value="TreeGrafter"/>
</dbReference>
<sequence>MAYNLTRHEAAHRSQIATLHATSVHLDLSHVERADAQTFTATSTLEFTLTEPDIFIDCVAHTVDEVQLDDQPVPFQHDGSRIFLTGLQGGRHRVQVAATMQYSRTGEGLHRNVDPVDGQVYLYTQFEPTDARRAYACFDQPDFKAPFTLSVTAPSSFTVVANQPALSRTSQGQVVTTHFAPTPPISSYLTAVCAGPYARLAGQTWRGNCAGAEVVIPVNVYVRASLAARVDIDFISTITSQGLSLMHERFGYAYPWGKYDQVFVPEYNLGAMENPGCVTFTEAFLPKSTPTTVERQRLANTILHEMAHMWFGDLVTPLWWDDLWLKESFADFMGSYAAASATEFTDEWVSFCVGRKRWAYLQDSYRTTHPILADIPDVEAASQNFDGITYAKGAAVLKQLVAFVGEENFFAATRAFFTRHAFATATLKDFLVCLSQASGRDMSAWAQVWLGTAGPSLLRCHWQTDPSGKVAHLELTQEGSDGPAGSPVLRPHRINIGCYQVQGEALQLLARFPTTLTAARGELTAARGLTKPDLIVVNDDDLTYGICHLDPVSTATALRHVSRLPGELSAAVVWSSLYNMVRDGALPATDFLTAVLTHAPHTRDTALVTELLRQAQLTVENYVAPAGRDAARQQWASGLAAALQAAEPGAQLQQLLARALVGVRLVPEAYRPTYVPQLHTLLAEQLPGLEVGQELRWEILIALQAAGASTTELVRAEQQRDPSGDGQCAVLRLQAATGTFEAKKTAWNKAVSGDLTNDQVSACINGFTQADDALLGRFVDEYFALLPTVWQQHSIGIARRLVVGLFPLYTPTPQEVAERTRQVLASTWPTRALARLLKERLDELERNQRVQATQ</sequence>
<dbReference type="Gene3D" id="1.10.390.10">
    <property type="entry name" value="Neutral Protease Domain 2"/>
    <property type="match status" value="1"/>
</dbReference>
<evidence type="ECO:0000256" key="5">
    <source>
        <dbReference type="ARBA" id="ARBA00015611"/>
    </source>
</evidence>
<dbReference type="STRING" id="52770.BSZ40_02705"/>
<evidence type="ECO:0000256" key="13">
    <source>
        <dbReference type="ARBA" id="ARBA00031533"/>
    </source>
</evidence>
<keyword evidence="10" id="KW-0862">Zinc</keyword>
<accession>A0A1Q5PY62</accession>
<dbReference type="NCBIfam" id="TIGR02412">
    <property type="entry name" value="pepN_strep_liv"/>
    <property type="match status" value="1"/>
</dbReference>
<dbReference type="EC" id="3.4.11.2" evidence="4"/>
<dbReference type="GO" id="GO:0005737">
    <property type="term" value="C:cytoplasm"/>
    <property type="evidence" value="ECO:0007669"/>
    <property type="project" value="TreeGrafter"/>
</dbReference>
<dbReference type="CDD" id="cd09602">
    <property type="entry name" value="M1_APN"/>
    <property type="match status" value="1"/>
</dbReference>
<evidence type="ECO:0000256" key="12">
    <source>
        <dbReference type="ARBA" id="ARBA00029811"/>
    </source>
</evidence>
<organism evidence="17 18">
    <name type="scientific">Buchananella hordeovulneris</name>
    <dbReference type="NCBI Taxonomy" id="52770"/>
    <lineage>
        <taxon>Bacteria</taxon>
        <taxon>Bacillati</taxon>
        <taxon>Actinomycetota</taxon>
        <taxon>Actinomycetes</taxon>
        <taxon>Actinomycetales</taxon>
        <taxon>Actinomycetaceae</taxon>
        <taxon>Buchananella</taxon>
    </lineage>
</organism>
<dbReference type="InterPro" id="IPR014782">
    <property type="entry name" value="Peptidase_M1_dom"/>
</dbReference>
<dbReference type="Proteomes" id="UP000185612">
    <property type="component" value="Unassembled WGS sequence"/>
</dbReference>
<evidence type="ECO:0000256" key="6">
    <source>
        <dbReference type="ARBA" id="ARBA00022438"/>
    </source>
</evidence>
<comment type="cofactor">
    <cofactor evidence="2">
        <name>Zn(2+)</name>
        <dbReference type="ChEBI" id="CHEBI:29105"/>
    </cofactor>
</comment>
<dbReference type="Pfam" id="PF17900">
    <property type="entry name" value="Peptidase_M1_N"/>
    <property type="match status" value="1"/>
</dbReference>
<evidence type="ECO:0000256" key="4">
    <source>
        <dbReference type="ARBA" id="ARBA00012564"/>
    </source>
</evidence>
<gene>
    <name evidence="17" type="ORF">BSZ40_02705</name>
</gene>
<keyword evidence="9" id="KW-0378">Hydrolase</keyword>
<evidence type="ECO:0000256" key="2">
    <source>
        <dbReference type="ARBA" id="ARBA00001947"/>
    </source>
</evidence>
<evidence type="ECO:0000256" key="8">
    <source>
        <dbReference type="ARBA" id="ARBA00022723"/>
    </source>
</evidence>
<dbReference type="GO" id="GO:0042277">
    <property type="term" value="F:peptide binding"/>
    <property type="evidence" value="ECO:0007669"/>
    <property type="project" value="TreeGrafter"/>
</dbReference>
<dbReference type="GO" id="GO:0006508">
    <property type="term" value="P:proteolysis"/>
    <property type="evidence" value="ECO:0007669"/>
    <property type="project" value="UniProtKB-KW"/>
</dbReference>
<keyword evidence="8" id="KW-0479">Metal-binding</keyword>
<protein>
    <recommendedName>
        <fullName evidence="5">Aminopeptidase N</fullName>
        <ecNumber evidence="4">3.4.11.2</ecNumber>
    </recommendedName>
    <alternativeName>
        <fullName evidence="12">Alanine aminopeptidase</fullName>
    </alternativeName>
    <alternativeName>
        <fullName evidence="13">Lysyl aminopeptidase</fullName>
    </alternativeName>
</protein>
<dbReference type="Gene3D" id="2.60.40.1730">
    <property type="entry name" value="tricorn interacting facor f3 domain"/>
    <property type="match status" value="1"/>
</dbReference>
<keyword evidence="11" id="KW-0482">Metalloprotease</keyword>
<dbReference type="OrthoDB" id="100605at2"/>
<reference evidence="18" key="1">
    <citation type="submission" date="2016-12" db="EMBL/GenBank/DDBJ databases">
        <authorList>
            <person name="Meng X."/>
        </authorList>
    </citation>
    <scope>NUCLEOTIDE SEQUENCE [LARGE SCALE GENOMIC DNA]</scope>
    <source>
        <strain evidence="18">DSM 20732</strain>
    </source>
</reference>
<evidence type="ECO:0000256" key="7">
    <source>
        <dbReference type="ARBA" id="ARBA00022670"/>
    </source>
</evidence>
<keyword evidence="18" id="KW-1185">Reference proteome</keyword>
<feature type="domain" description="ERAP1-like C-terminal" evidence="15">
    <location>
        <begin position="534"/>
        <end position="846"/>
    </location>
</feature>
<dbReference type="PANTHER" id="PTHR11533:SF174">
    <property type="entry name" value="PUROMYCIN-SENSITIVE AMINOPEPTIDASE-RELATED"/>
    <property type="match status" value="1"/>
</dbReference>
<dbReference type="InterPro" id="IPR024571">
    <property type="entry name" value="ERAP1-like_C_dom"/>
</dbReference>
<feature type="domain" description="Peptidase M1 membrane alanine aminopeptidase" evidence="14">
    <location>
        <begin position="238"/>
        <end position="449"/>
    </location>
</feature>
<evidence type="ECO:0000256" key="1">
    <source>
        <dbReference type="ARBA" id="ARBA00000098"/>
    </source>
</evidence>
<dbReference type="SUPFAM" id="SSF63737">
    <property type="entry name" value="Leukotriene A4 hydrolase N-terminal domain"/>
    <property type="match status" value="1"/>
</dbReference>
<evidence type="ECO:0000256" key="9">
    <source>
        <dbReference type="ARBA" id="ARBA00022801"/>
    </source>
</evidence>
<dbReference type="Pfam" id="PF01433">
    <property type="entry name" value="Peptidase_M1"/>
    <property type="match status" value="1"/>
</dbReference>
<evidence type="ECO:0000256" key="3">
    <source>
        <dbReference type="ARBA" id="ARBA00010136"/>
    </source>
</evidence>
<evidence type="ECO:0000259" key="15">
    <source>
        <dbReference type="Pfam" id="PF11838"/>
    </source>
</evidence>
<evidence type="ECO:0000256" key="11">
    <source>
        <dbReference type="ARBA" id="ARBA00023049"/>
    </source>
</evidence>
<evidence type="ECO:0000313" key="17">
    <source>
        <dbReference type="EMBL" id="OKL52402.1"/>
    </source>
</evidence>
<dbReference type="PRINTS" id="PR00756">
    <property type="entry name" value="ALADIPTASE"/>
</dbReference>
<dbReference type="GO" id="GO:0016020">
    <property type="term" value="C:membrane"/>
    <property type="evidence" value="ECO:0007669"/>
    <property type="project" value="TreeGrafter"/>
</dbReference>
<evidence type="ECO:0000259" key="16">
    <source>
        <dbReference type="Pfam" id="PF17900"/>
    </source>
</evidence>
<feature type="domain" description="Aminopeptidase N-like N-terminal" evidence="16">
    <location>
        <begin position="35"/>
        <end position="189"/>
    </location>
</feature>
<dbReference type="InterPro" id="IPR045357">
    <property type="entry name" value="Aminopeptidase_N-like_N"/>
</dbReference>
<dbReference type="RefSeq" id="WP_073823064.1">
    <property type="nucleotide sequence ID" value="NZ_MQVS01000002.1"/>
</dbReference>
<comment type="caution">
    <text evidence="17">The sequence shown here is derived from an EMBL/GenBank/DDBJ whole genome shotgun (WGS) entry which is preliminary data.</text>
</comment>
<dbReference type="GO" id="GO:0070006">
    <property type="term" value="F:metalloaminopeptidase activity"/>
    <property type="evidence" value="ECO:0007669"/>
    <property type="project" value="TreeGrafter"/>
</dbReference>
<dbReference type="Pfam" id="PF11838">
    <property type="entry name" value="ERAP1_C"/>
    <property type="match status" value="1"/>
</dbReference>
<evidence type="ECO:0000313" key="18">
    <source>
        <dbReference type="Proteomes" id="UP000185612"/>
    </source>
</evidence>
<dbReference type="InterPro" id="IPR027268">
    <property type="entry name" value="Peptidase_M4/M1_CTD_sf"/>
</dbReference>
<comment type="similarity">
    <text evidence="3">Belongs to the peptidase M1 family.</text>
</comment>
<dbReference type="EMBL" id="MQVS01000002">
    <property type="protein sequence ID" value="OKL52402.1"/>
    <property type="molecule type" value="Genomic_DNA"/>
</dbReference>
<evidence type="ECO:0000256" key="10">
    <source>
        <dbReference type="ARBA" id="ARBA00022833"/>
    </source>
</evidence>
<dbReference type="InterPro" id="IPR012778">
    <property type="entry name" value="Pept_M1_aminopeptidase"/>
</dbReference>
<name>A0A1Q5PY62_9ACTO</name>
<keyword evidence="7" id="KW-0645">Protease</keyword>
<dbReference type="GO" id="GO:0043171">
    <property type="term" value="P:peptide catabolic process"/>
    <property type="evidence" value="ECO:0007669"/>
    <property type="project" value="TreeGrafter"/>
</dbReference>
<proteinExistence type="inferred from homology"/>
<keyword evidence="6 17" id="KW-0031">Aminopeptidase</keyword>
<dbReference type="GO" id="GO:0008270">
    <property type="term" value="F:zinc ion binding"/>
    <property type="evidence" value="ECO:0007669"/>
    <property type="project" value="InterPro"/>
</dbReference>
<comment type="catalytic activity">
    <reaction evidence="1">
        <text>Release of an N-terminal amino acid, Xaa-|-Yaa- from a peptide, amide or arylamide. Xaa is preferably Ala, but may be most amino acids including Pro (slow action). When a terminal hydrophobic residue is followed by a prolyl residue, the two may be released as an intact Xaa-Pro dipeptide.</text>
        <dbReference type="EC" id="3.4.11.2"/>
    </reaction>
</comment>
<dbReference type="SUPFAM" id="SSF55486">
    <property type="entry name" value="Metalloproteases ('zincins'), catalytic domain"/>
    <property type="match status" value="1"/>
</dbReference>
<evidence type="ECO:0000259" key="14">
    <source>
        <dbReference type="Pfam" id="PF01433"/>
    </source>
</evidence>
<dbReference type="InterPro" id="IPR042097">
    <property type="entry name" value="Aminopeptidase_N-like_N_sf"/>
</dbReference>
<dbReference type="InParanoid" id="A0A1Q5PY62"/>
<dbReference type="InterPro" id="IPR050344">
    <property type="entry name" value="Peptidase_M1_aminopeptidases"/>
</dbReference>
<dbReference type="InterPro" id="IPR001930">
    <property type="entry name" value="Peptidase_M1"/>
</dbReference>